<reference evidence="3" key="1">
    <citation type="submission" date="2022-08" db="EMBL/GenBank/DDBJ databases">
        <title>Novel sulfate-reducing endosymbionts in the free-living metamonad Anaeramoeba.</title>
        <authorList>
            <person name="Jerlstrom-Hultqvist J."/>
            <person name="Cepicka I."/>
            <person name="Gallot-Lavallee L."/>
            <person name="Salas-Leiva D."/>
            <person name="Curtis B.A."/>
            <person name="Zahonova K."/>
            <person name="Pipaliya S."/>
            <person name="Dacks J."/>
            <person name="Roger A.J."/>
        </authorList>
    </citation>
    <scope>NUCLEOTIDE SEQUENCE</scope>
    <source>
        <strain evidence="3">Schooner1</strain>
    </source>
</reference>
<dbReference type="Gene3D" id="2.130.10.10">
    <property type="entry name" value="YVTN repeat-like/Quinoprotein amine dehydrogenase"/>
    <property type="match status" value="1"/>
</dbReference>
<dbReference type="EMBL" id="JAOAOG010000166">
    <property type="protein sequence ID" value="KAJ6244029.1"/>
    <property type="molecule type" value="Genomic_DNA"/>
</dbReference>
<dbReference type="InterPro" id="IPR048382">
    <property type="entry name" value="BCAS3_WD40"/>
</dbReference>
<proteinExistence type="predicted"/>
<accession>A0ABQ8YHE2</accession>
<feature type="domain" description="BCAS3 WD40" evidence="2">
    <location>
        <begin position="381"/>
        <end position="492"/>
    </location>
</feature>
<keyword evidence="4" id="KW-1185">Reference proteome</keyword>
<dbReference type="InterPro" id="IPR045142">
    <property type="entry name" value="BCAS3-like"/>
</dbReference>
<evidence type="ECO:0000313" key="4">
    <source>
        <dbReference type="Proteomes" id="UP001150062"/>
    </source>
</evidence>
<dbReference type="SUPFAM" id="SSF50978">
    <property type="entry name" value="WD40 repeat-like"/>
    <property type="match status" value="1"/>
</dbReference>
<dbReference type="PANTHER" id="PTHR13268:SF0">
    <property type="entry name" value="BCAS3 MICROTUBULE ASSOCIATED CELL MIGRATION FACTOR"/>
    <property type="match status" value="1"/>
</dbReference>
<evidence type="ECO:0000259" key="2">
    <source>
        <dbReference type="Pfam" id="PF21034"/>
    </source>
</evidence>
<evidence type="ECO:0000256" key="1">
    <source>
        <dbReference type="SAM" id="MobiDB-lite"/>
    </source>
</evidence>
<name>A0ABQ8YHE2_9EUKA</name>
<sequence>MSKTSLGKKAQKITSPRNFFKNIISNHIFVSQNSDQKTQNITREPITLVKFLELNYNGNLHTILALGYKNGWQLWNIGDLENIKELSSYRGEEPLCLSIICEPNYLHEDLNNNNNNNNNNDNNKNKNINKKKKKNKNQDKKQNQNEGTKLEKSQFDGKFPILGIVYKYQTKEFSKKKLYFYSLSENKLVGALNFQNEILNFKSNSKALIVGTKDFLLLLDPRSYKIKSRFQCYPNPSHTSVFALGDRFLAYPCSDGIDLSQLRKEIKSKCTKKKTNIKIVKGNEEESERVTESVEGEEKFCIESGNNFSEKWFENYRLEIDNNQKKTNQKLGTGAKIGEFSNKLFKEAIKISGDSTKKVIDVITNKNKNEEQYITDPIGSIVIRDLNSCEVVSFFKAHKHSISFLEFDNTGSMIITSSKIGTQFHIFKLFTKNPKNEKSGPFKNYQKIFTLARGLTNATTMGAFFSPDMKKIAISTNHGTIHLFTLNPYGGNFTRSFLNQTNNFETDYLSKSEIIKLNATSRIKDGKLKKKEQKKQEILINNNETFENFHKNNNFGNSNVGGGGGSGNSSSGSSSGNENSNSNVNSMDLDFMESNEKKSKNQFKNIPVVAKFFNSNKLIVVGNNGFLSIYSAFLKEKKNEKKINSSQIPINSLKLSIDLIERFDVCRLSNWKPVKINNKSALVNSPSSSSSLFRLKTQKYVPFWDGNQLEKSLEILEHEKLVMSEMETNSYHIKKNLITNFNNQFQMYNFSNLQNENDNLNNNENENLNNNEKNVYYSSDWLVNGFSSDDINLINQK</sequence>
<evidence type="ECO:0000313" key="3">
    <source>
        <dbReference type="EMBL" id="KAJ6244029.1"/>
    </source>
</evidence>
<feature type="region of interest" description="Disordered" evidence="1">
    <location>
        <begin position="111"/>
        <end position="150"/>
    </location>
</feature>
<dbReference type="Proteomes" id="UP001150062">
    <property type="component" value="Unassembled WGS sequence"/>
</dbReference>
<comment type="caution">
    <text evidence="3">The sequence shown here is derived from an EMBL/GenBank/DDBJ whole genome shotgun (WGS) entry which is preliminary data.</text>
</comment>
<dbReference type="InterPro" id="IPR015943">
    <property type="entry name" value="WD40/YVTN_repeat-like_dom_sf"/>
</dbReference>
<dbReference type="InterPro" id="IPR036322">
    <property type="entry name" value="WD40_repeat_dom_sf"/>
</dbReference>
<feature type="compositionally biased region" description="Basic and acidic residues" evidence="1">
    <location>
        <begin position="136"/>
        <end position="150"/>
    </location>
</feature>
<organism evidence="3 4">
    <name type="scientific">Anaeramoeba flamelloides</name>
    <dbReference type="NCBI Taxonomy" id="1746091"/>
    <lineage>
        <taxon>Eukaryota</taxon>
        <taxon>Metamonada</taxon>
        <taxon>Anaeramoebidae</taxon>
        <taxon>Anaeramoeba</taxon>
    </lineage>
</organism>
<protein>
    <submittedName>
        <fullName evidence="3">Breast carcinoma-amplified sequence 3</fullName>
    </submittedName>
</protein>
<dbReference type="Pfam" id="PF21034">
    <property type="entry name" value="BCAS3_WD40"/>
    <property type="match status" value="1"/>
</dbReference>
<feature type="region of interest" description="Disordered" evidence="1">
    <location>
        <begin position="550"/>
        <end position="587"/>
    </location>
</feature>
<gene>
    <name evidence="3" type="ORF">M0813_21287</name>
</gene>
<feature type="compositionally biased region" description="Low complexity" evidence="1">
    <location>
        <begin position="568"/>
        <end position="586"/>
    </location>
</feature>
<feature type="compositionally biased region" description="Low complexity" evidence="1">
    <location>
        <begin position="111"/>
        <end position="126"/>
    </location>
</feature>
<dbReference type="PANTHER" id="PTHR13268">
    <property type="entry name" value="BREAST CARCINOMA AMPLIFIED SEQUENCE 3"/>
    <property type="match status" value="1"/>
</dbReference>